<dbReference type="OrthoDB" id="9808881at2"/>
<dbReference type="InterPro" id="IPR002625">
    <property type="entry name" value="Smr_dom"/>
</dbReference>
<evidence type="ECO:0000313" key="2">
    <source>
        <dbReference type="EMBL" id="PQJ96487.1"/>
    </source>
</evidence>
<sequence>MKNPVGGNQQADDVDLFRQQVQDATPLAHCPAIAPERPKPSPFPRPLPIAPPDEVAPLIPSQSTIKTHDYLLFCRPGIQRRVLGDLQRGAIEVELEVDLHGLYAEHARQLIAEFLAECGRRRIRCARIIHGKGYRSAEQQPVLKQGVNYWLRQYEQVLAFCSATRRDGGTGAVYVLLRNPDKQRQRQQR</sequence>
<protein>
    <submittedName>
        <fullName evidence="2">DNA mismatch repair protein MutS</fullName>
    </submittedName>
</protein>
<name>A0A2S7XRX5_9GAMM</name>
<dbReference type="RefSeq" id="WP_105073247.1">
    <property type="nucleotide sequence ID" value="NZ_JAFLKP010000121.1"/>
</dbReference>
<dbReference type="Proteomes" id="UP000239936">
    <property type="component" value="Unassembled WGS sequence"/>
</dbReference>
<keyword evidence="3" id="KW-1185">Reference proteome</keyword>
<organism evidence="2 3">
    <name type="scientific">Chromatium okenii</name>
    <dbReference type="NCBI Taxonomy" id="61644"/>
    <lineage>
        <taxon>Bacteria</taxon>
        <taxon>Pseudomonadati</taxon>
        <taxon>Pseudomonadota</taxon>
        <taxon>Gammaproteobacteria</taxon>
        <taxon>Chromatiales</taxon>
        <taxon>Chromatiaceae</taxon>
        <taxon>Chromatium</taxon>
    </lineage>
</organism>
<evidence type="ECO:0000259" key="1">
    <source>
        <dbReference type="PROSITE" id="PS50828"/>
    </source>
</evidence>
<dbReference type="Pfam" id="PF01713">
    <property type="entry name" value="Smr"/>
    <property type="match status" value="1"/>
</dbReference>
<dbReference type="SMART" id="SM00463">
    <property type="entry name" value="SMR"/>
    <property type="match status" value="1"/>
</dbReference>
<reference evidence="2 3" key="1">
    <citation type="submission" date="2018-01" db="EMBL/GenBank/DDBJ databases">
        <title>The complete genome sequence of Chromatium okenii LaCa, a purple sulfur bacterium with a turbulent life.</title>
        <authorList>
            <person name="Luedin S.M."/>
            <person name="Liechti N."/>
            <person name="Storelli N."/>
            <person name="Danza F."/>
            <person name="Wittwer M."/>
            <person name="Pothier J.F."/>
            <person name="Tonolla M.A."/>
        </authorList>
    </citation>
    <scope>NUCLEOTIDE SEQUENCE [LARGE SCALE GENOMIC DNA]</scope>
    <source>
        <strain evidence="2 3">LaCa</strain>
    </source>
</reference>
<proteinExistence type="predicted"/>
<feature type="domain" description="Smr" evidence="1">
    <location>
        <begin position="97"/>
        <end position="178"/>
    </location>
</feature>
<gene>
    <name evidence="2" type="ORF">CXB77_06475</name>
</gene>
<dbReference type="EMBL" id="PPGH01000034">
    <property type="protein sequence ID" value="PQJ96487.1"/>
    <property type="molecule type" value="Genomic_DNA"/>
</dbReference>
<comment type="caution">
    <text evidence="2">The sequence shown here is derived from an EMBL/GenBank/DDBJ whole genome shotgun (WGS) entry which is preliminary data.</text>
</comment>
<dbReference type="PROSITE" id="PS50828">
    <property type="entry name" value="SMR"/>
    <property type="match status" value="1"/>
</dbReference>
<dbReference type="PANTHER" id="PTHR35562:SF2">
    <property type="entry name" value="DNA ENDONUCLEASE SMRA-RELATED"/>
    <property type="match status" value="1"/>
</dbReference>
<accession>A0A2S7XRX5</accession>
<evidence type="ECO:0000313" key="3">
    <source>
        <dbReference type="Proteomes" id="UP000239936"/>
    </source>
</evidence>
<dbReference type="PANTHER" id="PTHR35562">
    <property type="entry name" value="DNA ENDONUCLEASE SMRA-RELATED"/>
    <property type="match status" value="1"/>
</dbReference>
<dbReference type="SUPFAM" id="SSF160443">
    <property type="entry name" value="SMR domain-like"/>
    <property type="match status" value="1"/>
</dbReference>
<dbReference type="Gene3D" id="3.30.1370.110">
    <property type="match status" value="1"/>
</dbReference>
<dbReference type="InterPro" id="IPR036063">
    <property type="entry name" value="Smr_dom_sf"/>
</dbReference>
<dbReference type="AlphaFoldDB" id="A0A2S7XRX5"/>